<dbReference type="SUPFAM" id="SSF54160">
    <property type="entry name" value="Chromo domain-like"/>
    <property type="match status" value="1"/>
</dbReference>
<dbReference type="Proteomes" id="UP000765509">
    <property type="component" value="Unassembled WGS sequence"/>
</dbReference>
<dbReference type="GO" id="GO:0003723">
    <property type="term" value="F:RNA binding"/>
    <property type="evidence" value="ECO:0007669"/>
    <property type="project" value="UniProtKB-KW"/>
</dbReference>
<dbReference type="InterPro" id="IPR012337">
    <property type="entry name" value="RNaseH-like_sf"/>
</dbReference>
<dbReference type="GO" id="GO:0006338">
    <property type="term" value="P:chromatin remodeling"/>
    <property type="evidence" value="ECO:0007669"/>
    <property type="project" value="UniProtKB-ARBA"/>
</dbReference>
<evidence type="ECO:0000259" key="3">
    <source>
        <dbReference type="PROSITE" id="PS50994"/>
    </source>
</evidence>
<dbReference type="InterPro" id="IPR001584">
    <property type="entry name" value="Integrase_cat-core"/>
</dbReference>
<evidence type="ECO:0008006" key="6">
    <source>
        <dbReference type="Google" id="ProtNLM"/>
    </source>
</evidence>
<dbReference type="InterPro" id="IPR000953">
    <property type="entry name" value="Chromo/chromo_shadow_dom"/>
</dbReference>
<dbReference type="InterPro" id="IPR016197">
    <property type="entry name" value="Chromo-like_dom_sf"/>
</dbReference>
<reference evidence="4" key="1">
    <citation type="submission" date="2021-03" db="EMBL/GenBank/DDBJ databases">
        <title>Draft genome sequence of rust myrtle Austropuccinia psidii MF-1, a brazilian biotype.</title>
        <authorList>
            <person name="Quecine M.C."/>
            <person name="Pachon D.M.R."/>
            <person name="Bonatelli M.L."/>
            <person name="Correr F.H."/>
            <person name="Franceschini L.M."/>
            <person name="Leite T.F."/>
            <person name="Margarido G.R.A."/>
            <person name="Almeida C.A."/>
            <person name="Ferrarezi J.A."/>
            <person name="Labate C.A."/>
        </authorList>
    </citation>
    <scope>NUCLEOTIDE SEQUENCE</scope>
    <source>
        <strain evidence="4">MF-1</strain>
    </source>
</reference>
<dbReference type="EMBL" id="AVOT02012814">
    <property type="protein sequence ID" value="MBW0494906.1"/>
    <property type="molecule type" value="Genomic_DNA"/>
</dbReference>
<feature type="domain" description="Chromo" evidence="2">
    <location>
        <begin position="241"/>
        <end position="270"/>
    </location>
</feature>
<dbReference type="SUPFAM" id="SSF53098">
    <property type="entry name" value="Ribonuclease H-like"/>
    <property type="match status" value="1"/>
</dbReference>
<dbReference type="InterPro" id="IPR050951">
    <property type="entry name" value="Retrovirus_Pol_polyprotein"/>
</dbReference>
<dbReference type="PANTHER" id="PTHR37984:SF15">
    <property type="entry name" value="INTEGRASE CATALYTIC DOMAIN-CONTAINING PROTEIN"/>
    <property type="match status" value="1"/>
</dbReference>
<evidence type="ECO:0000256" key="1">
    <source>
        <dbReference type="ARBA" id="ARBA00022884"/>
    </source>
</evidence>
<feature type="domain" description="Integrase catalytic" evidence="3">
    <location>
        <begin position="1"/>
        <end position="158"/>
    </location>
</feature>
<protein>
    <recommendedName>
        <fullName evidence="6">Chromo domain-containing protein</fullName>
    </recommendedName>
</protein>
<dbReference type="InterPro" id="IPR036397">
    <property type="entry name" value="RNaseH_sf"/>
</dbReference>
<name>A0A9Q3H876_9BASI</name>
<evidence type="ECO:0000313" key="4">
    <source>
        <dbReference type="EMBL" id="MBW0494906.1"/>
    </source>
</evidence>
<dbReference type="InterPro" id="IPR056924">
    <property type="entry name" value="SH3_Tf2-1"/>
</dbReference>
<dbReference type="GO" id="GO:0005634">
    <property type="term" value="C:nucleus"/>
    <property type="evidence" value="ECO:0007669"/>
    <property type="project" value="UniProtKB-ARBA"/>
</dbReference>
<accession>A0A9Q3H876</accession>
<dbReference type="PANTHER" id="PTHR37984">
    <property type="entry name" value="PROTEIN CBG26694"/>
    <property type="match status" value="1"/>
</dbReference>
<dbReference type="GO" id="GO:0015074">
    <property type="term" value="P:DNA integration"/>
    <property type="evidence" value="ECO:0007669"/>
    <property type="project" value="InterPro"/>
</dbReference>
<dbReference type="Gene3D" id="2.40.50.40">
    <property type="match status" value="1"/>
</dbReference>
<dbReference type="AlphaFoldDB" id="A0A9Q3H876"/>
<dbReference type="PROSITE" id="PS50013">
    <property type="entry name" value="CHROMO_2"/>
    <property type="match status" value="1"/>
</dbReference>
<sequence length="270" mass="31641">MEVFTPTIYSLPSLDSAHLFIKNIFSKNGLPSSILSDRDSLFAFSFWTNLFQQLKISRDLSTAYHPETDGQTERVKKILEHYFDPSSTKQSLFFTVYGRDLQFDSAKITQDTLAQKVSTKIQSVQQDVKRELQVDLNRLKRYVDKSRESPPVLNPGDMAWLSSKNIKSTRPTKKLSERWLVPFPILKKFSTHAYYLKLPSQWKSIHPVIHIPLLEPVKTSKIPNWHQEPPPPIIIEEEEEWEFYQILDSKIKRGKLWYLVEWKGFSQEPE</sequence>
<evidence type="ECO:0000259" key="2">
    <source>
        <dbReference type="PROSITE" id="PS50013"/>
    </source>
</evidence>
<comment type="caution">
    <text evidence="4">The sequence shown here is derived from an EMBL/GenBank/DDBJ whole genome shotgun (WGS) entry which is preliminary data.</text>
</comment>
<gene>
    <name evidence="4" type="ORF">O181_034621</name>
</gene>
<dbReference type="OrthoDB" id="2505288at2759"/>
<dbReference type="PROSITE" id="PS50994">
    <property type="entry name" value="INTEGRASE"/>
    <property type="match status" value="1"/>
</dbReference>
<evidence type="ECO:0000313" key="5">
    <source>
        <dbReference type="Proteomes" id="UP000765509"/>
    </source>
</evidence>
<organism evidence="4 5">
    <name type="scientific">Austropuccinia psidii MF-1</name>
    <dbReference type="NCBI Taxonomy" id="1389203"/>
    <lineage>
        <taxon>Eukaryota</taxon>
        <taxon>Fungi</taxon>
        <taxon>Dikarya</taxon>
        <taxon>Basidiomycota</taxon>
        <taxon>Pucciniomycotina</taxon>
        <taxon>Pucciniomycetes</taxon>
        <taxon>Pucciniales</taxon>
        <taxon>Sphaerophragmiaceae</taxon>
        <taxon>Austropuccinia</taxon>
    </lineage>
</organism>
<keyword evidence="5" id="KW-1185">Reference proteome</keyword>
<dbReference type="Gene3D" id="3.30.420.10">
    <property type="entry name" value="Ribonuclease H-like superfamily/Ribonuclease H"/>
    <property type="match status" value="1"/>
</dbReference>
<dbReference type="CDD" id="cd00024">
    <property type="entry name" value="CD_CSD"/>
    <property type="match status" value="1"/>
</dbReference>
<proteinExistence type="predicted"/>
<dbReference type="Pfam" id="PF24626">
    <property type="entry name" value="SH3_Tf2-1"/>
    <property type="match status" value="1"/>
</dbReference>
<keyword evidence="1" id="KW-0694">RNA-binding</keyword>